<dbReference type="Gene3D" id="3.40.630.30">
    <property type="match status" value="1"/>
</dbReference>
<dbReference type="InterPro" id="IPR000182">
    <property type="entry name" value="GNAT_dom"/>
</dbReference>
<proteinExistence type="predicted"/>
<dbReference type="EMBL" id="JRKN01000025">
    <property type="protein sequence ID" value="KGJ03150.1"/>
    <property type="molecule type" value="Genomic_DNA"/>
</dbReference>
<dbReference type="AlphaFoldDB" id="A0A099EXK2"/>
<gene>
    <name evidence="4" type="ORF">IT41_15075</name>
    <name evidence="5" type="ORF">SAMN04487972_12315</name>
</gene>
<dbReference type="GO" id="GO:0005840">
    <property type="term" value="C:ribosome"/>
    <property type="evidence" value="ECO:0007669"/>
    <property type="project" value="UniProtKB-KW"/>
</dbReference>
<dbReference type="RefSeq" id="WP_036742749.1">
    <property type="nucleotide sequence ID" value="NZ_FOJO01000023.1"/>
</dbReference>
<organism evidence="4 6">
    <name type="scientific">Paracoccus halophilus</name>
    <dbReference type="NCBI Taxonomy" id="376733"/>
    <lineage>
        <taxon>Bacteria</taxon>
        <taxon>Pseudomonadati</taxon>
        <taxon>Pseudomonadota</taxon>
        <taxon>Alphaproteobacteria</taxon>
        <taxon>Rhodobacterales</taxon>
        <taxon>Paracoccaceae</taxon>
        <taxon>Paracoccus</taxon>
    </lineage>
</organism>
<dbReference type="InterPro" id="IPR016181">
    <property type="entry name" value="Acyl_CoA_acyltransferase"/>
</dbReference>
<dbReference type="EMBL" id="FOJO01000023">
    <property type="protein sequence ID" value="SFA59087.1"/>
    <property type="molecule type" value="Genomic_DNA"/>
</dbReference>
<dbReference type="STRING" id="376733.SAMN04487972_12315"/>
<keyword evidence="1 4" id="KW-0808">Transferase</keyword>
<reference evidence="4 6" key="1">
    <citation type="submission" date="2014-09" db="EMBL/GenBank/DDBJ databases">
        <authorList>
            <person name="McGinnis J.M."/>
            <person name="Wolfgang W.J."/>
        </authorList>
    </citation>
    <scope>NUCLEOTIDE SEQUENCE [LARGE SCALE GENOMIC DNA]</scope>
    <source>
        <strain evidence="4 6">JCM 14014</strain>
    </source>
</reference>
<dbReference type="Pfam" id="PF00583">
    <property type="entry name" value="Acetyltransf_1"/>
    <property type="match status" value="1"/>
</dbReference>
<sequence>MQADPGPIRILHGIAPQHRIAAAALYWRYFGAQILPLPTTPRQGITLIRAALRPDHALIALAPSGRMVGIAGIRDAGGGILRPDPSSFHAVWGPVRGQLRHRAAGLFRAGPPTSDLILDGIAVRPGWRGRGIARLLVGTAIAHASQTGHRALRAEVAAGNHAALAAWRAMGFAPMARVRLGWPWSAPAHVLRLTL</sequence>
<reference evidence="4 6" key="2">
    <citation type="submission" date="2014-10" db="EMBL/GenBank/DDBJ databases">
        <title>Paracoccus sanguinis sp. nov., isolated from clinical specimens of New York State patients.</title>
        <authorList>
            <person name="Mingle L.A."/>
            <person name="Cole J.A."/>
            <person name="Lapierre P."/>
            <person name="Musser K.A."/>
        </authorList>
    </citation>
    <scope>NUCLEOTIDE SEQUENCE [LARGE SCALE GENOMIC DNA]</scope>
    <source>
        <strain evidence="4 6">JCM 14014</strain>
    </source>
</reference>
<evidence type="ECO:0000313" key="7">
    <source>
        <dbReference type="Proteomes" id="UP000182312"/>
    </source>
</evidence>
<dbReference type="PANTHER" id="PTHR43877">
    <property type="entry name" value="AMINOALKYLPHOSPHONATE N-ACETYLTRANSFERASE-RELATED-RELATED"/>
    <property type="match status" value="1"/>
</dbReference>
<dbReference type="CDD" id="cd04301">
    <property type="entry name" value="NAT_SF"/>
    <property type="match status" value="1"/>
</dbReference>
<reference evidence="5 7" key="3">
    <citation type="submission" date="2016-10" db="EMBL/GenBank/DDBJ databases">
        <authorList>
            <person name="de Groot N.N."/>
        </authorList>
    </citation>
    <scope>NUCLEOTIDE SEQUENCE [LARGE SCALE GENOMIC DNA]</scope>
    <source>
        <strain evidence="5 7">CGMCC 1.6117</strain>
    </source>
</reference>
<evidence type="ECO:0000259" key="3">
    <source>
        <dbReference type="PROSITE" id="PS51186"/>
    </source>
</evidence>
<evidence type="ECO:0000313" key="6">
    <source>
        <dbReference type="Proteomes" id="UP000029846"/>
    </source>
</evidence>
<dbReference type="SUPFAM" id="SSF55729">
    <property type="entry name" value="Acyl-CoA N-acyltransferases (Nat)"/>
    <property type="match status" value="1"/>
</dbReference>
<protein>
    <submittedName>
        <fullName evidence="4">Acetyltransferase</fullName>
    </submittedName>
    <submittedName>
        <fullName evidence="5">Ribosomal protein S18 acetylase RimI</fullName>
    </submittedName>
</protein>
<keyword evidence="2" id="KW-0012">Acyltransferase</keyword>
<keyword evidence="5" id="KW-0687">Ribonucleoprotein</keyword>
<evidence type="ECO:0000313" key="5">
    <source>
        <dbReference type="EMBL" id="SFA59087.1"/>
    </source>
</evidence>
<evidence type="ECO:0000256" key="2">
    <source>
        <dbReference type="ARBA" id="ARBA00023315"/>
    </source>
</evidence>
<keyword evidence="6" id="KW-1185">Reference proteome</keyword>
<dbReference type="PROSITE" id="PS51186">
    <property type="entry name" value="GNAT"/>
    <property type="match status" value="1"/>
</dbReference>
<dbReference type="Proteomes" id="UP000182312">
    <property type="component" value="Unassembled WGS sequence"/>
</dbReference>
<dbReference type="eggNOG" id="COG0456">
    <property type="taxonomic scope" value="Bacteria"/>
</dbReference>
<accession>A0A099EXK2</accession>
<evidence type="ECO:0000256" key="1">
    <source>
        <dbReference type="ARBA" id="ARBA00022679"/>
    </source>
</evidence>
<feature type="domain" description="N-acetyltransferase" evidence="3">
    <location>
        <begin position="9"/>
        <end position="195"/>
    </location>
</feature>
<dbReference type="GO" id="GO:0016747">
    <property type="term" value="F:acyltransferase activity, transferring groups other than amino-acyl groups"/>
    <property type="evidence" value="ECO:0007669"/>
    <property type="project" value="InterPro"/>
</dbReference>
<evidence type="ECO:0000313" key="4">
    <source>
        <dbReference type="EMBL" id="KGJ03150.1"/>
    </source>
</evidence>
<dbReference type="Proteomes" id="UP000029846">
    <property type="component" value="Unassembled WGS sequence"/>
</dbReference>
<name>A0A099EXK2_9RHOB</name>
<dbReference type="OrthoDB" id="7771980at2"/>
<dbReference type="InterPro" id="IPR050832">
    <property type="entry name" value="Bact_Acetyltransf"/>
</dbReference>
<keyword evidence="5" id="KW-0689">Ribosomal protein</keyword>